<dbReference type="InterPro" id="IPR008949">
    <property type="entry name" value="Isoprenoid_synthase_dom_sf"/>
</dbReference>
<dbReference type="Pfam" id="PF01397">
    <property type="entry name" value="Terpene_synth"/>
    <property type="match status" value="1"/>
</dbReference>
<dbReference type="InterPro" id="IPR001906">
    <property type="entry name" value="Terpene_synth_N"/>
</dbReference>
<dbReference type="EMBL" id="JABFOF010000005">
    <property type="protein sequence ID" value="KAG2397292.1"/>
    <property type="molecule type" value="Genomic_DNA"/>
</dbReference>
<feature type="region of interest" description="Disordered" evidence="5">
    <location>
        <begin position="630"/>
        <end position="652"/>
    </location>
</feature>
<dbReference type="InterPro" id="IPR050148">
    <property type="entry name" value="Terpene_synthase-like"/>
</dbReference>
<dbReference type="PANTHER" id="PTHR31225">
    <property type="entry name" value="OS04G0344100 PROTEIN-RELATED"/>
    <property type="match status" value="1"/>
</dbReference>
<dbReference type="AlphaFoldDB" id="A0A8T0KEG3"/>
<dbReference type="Proteomes" id="UP000743370">
    <property type="component" value="Unassembled WGS sequence"/>
</dbReference>
<dbReference type="Gene3D" id="1.50.10.130">
    <property type="entry name" value="Terpene synthase, N-terminal domain"/>
    <property type="match status" value="1"/>
</dbReference>
<keyword evidence="3" id="KW-0460">Magnesium</keyword>
<dbReference type="InterPro" id="IPR036965">
    <property type="entry name" value="Terpene_synth_N_sf"/>
</dbReference>
<evidence type="ECO:0000256" key="3">
    <source>
        <dbReference type="ARBA" id="ARBA00022842"/>
    </source>
</evidence>
<accession>A0A8T0KEG3</accession>
<evidence type="ECO:0000256" key="4">
    <source>
        <dbReference type="ARBA" id="ARBA00023239"/>
    </source>
</evidence>
<dbReference type="SUPFAM" id="SSF48239">
    <property type="entry name" value="Terpenoid cyclases/Protein prenyltransferases"/>
    <property type="match status" value="1"/>
</dbReference>
<feature type="region of interest" description="Disordered" evidence="5">
    <location>
        <begin position="1"/>
        <end position="23"/>
    </location>
</feature>
<dbReference type="InterPro" id="IPR005630">
    <property type="entry name" value="Terpene_synthase_metal-bd"/>
</dbReference>
<feature type="domain" description="Terpene synthase metal-binding" evidence="8">
    <location>
        <begin position="287"/>
        <end position="524"/>
    </location>
</feature>
<evidence type="ECO:0000256" key="6">
    <source>
        <dbReference type="SAM" id="Phobius"/>
    </source>
</evidence>
<keyword evidence="6" id="KW-0472">Membrane</keyword>
<keyword evidence="4" id="KW-0456">Lyase</keyword>
<evidence type="ECO:0000256" key="5">
    <source>
        <dbReference type="SAM" id="MobiDB-lite"/>
    </source>
</evidence>
<dbReference type="GO" id="GO:0010333">
    <property type="term" value="F:terpene synthase activity"/>
    <property type="evidence" value="ECO:0007669"/>
    <property type="project" value="InterPro"/>
</dbReference>
<dbReference type="SUPFAM" id="SSF48576">
    <property type="entry name" value="Terpenoid synthases"/>
    <property type="match status" value="1"/>
</dbReference>
<keyword evidence="2" id="KW-0479">Metal-binding</keyword>
<dbReference type="PANTHER" id="PTHR31225:SF252">
    <property type="entry name" value="TERPENE SYNTHASE 12-RELATED"/>
    <property type="match status" value="1"/>
</dbReference>
<keyword evidence="6" id="KW-1133">Transmembrane helix</keyword>
<feature type="transmembrane region" description="Helical" evidence="6">
    <location>
        <begin position="30"/>
        <end position="50"/>
    </location>
</feature>
<dbReference type="InterPro" id="IPR008930">
    <property type="entry name" value="Terpenoid_cyclase/PrenylTrfase"/>
</dbReference>
<comment type="caution">
    <text evidence="9">The sequence shown here is derived from an EMBL/GenBank/DDBJ whole genome shotgun (WGS) entry which is preliminary data.</text>
</comment>
<dbReference type="Gene3D" id="1.10.600.10">
    <property type="entry name" value="Farnesyl Diphosphate Synthase"/>
    <property type="match status" value="1"/>
</dbReference>
<dbReference type="CDD" id="cd00684">
    <property type="entry name" value="Terpene_cyclase_plant_C1"/>
    <property type="match status" value="1"/>
</dbReference>
<name>A0A8T0KEG3_PHAAN</name>
<proteinExistence type="predicted"/>
<feature type="compositionally biased region" description="Pro residues" evidence="5">
    <location>
        <begin position="1"/>
        <end position="20"/>
    </location>
</feature>
<dbReference type="Pfam" id="PF03936">
    <property type="entry name" value="Terpene_synth_C"/>
    <property type="match status" value="1"/>
</dbReference>
<evidence type="ECO:0000313" key="9">
    <source>
        <dbReference type="EMBL" id="KAG2397292.1"/>
    </source>
</evidence>
<reference evidence="9 10" key="1">
    <citation type="submission" date="2020-05" db="EMBL/GenBank/DDBJ databases">
        <title>Vigna angularis (adzuki bean) Var. LongXiaoDou No. 4 denovo assembly.</title>
        <authorList>
            <person name="Xiang H."/>
        </authorList>
    </citation>
    <scope>NUCLEOTIDE SEQUENCE [LARGE SCALE GENOMIC DNA]</scope>
    <source>
        <tissue evidence="9">Leaf</tissue>
    </source>
</reference>
<dbReference type="SFLD" id="SFLDS00005">
    <property type="entry name" value="Isoprenoid_Synthase_Type_I"/>
    <property type="match status" value="1"/>
</dbReference>
<protein>
    <submittedName>
        <fullName evidence="9">Tricyclene synthase</fullName>
    </submittedName>
</protein>
<dbReference type="GO" id="GO:0016102">
    <property type="term" value="P:diterpenoid biosynthetic process"/>
    <property type="evidence" value="ECO:0007669"/>
    <property type="project" value="InterPro"/>
</dbReference>
<evidence type="ECO:0000259" key="8">
    <source>
        <dbReference type="Pfam" id="PF03936"/>
    </source>
</evidence>
<dbReference type="GO" id="GO:0000287">
    <property type="term" value="F:magnesium ion binding"/>
    <property type="evidence" value="ECO:0007669"/>
    <property type="project" value="InterPro"/>
</dbReference>
<comment type="cofactor">
    <cofactor evidence="1">
        <name>Mg(2+)</name>
        <dbReference type="ChEBI" id="CHEBI:18420"/>
    </cofactor>
</comment>
<evidence type="ECO:0000259" key="7">
    <source>
        <dbReference type="Pfam" id="PF01397"/>
    </source>
</evidence>
<evidence type="ECO:0000256" key="1">
    <source>
        <dbReference type="ARBA" id="ARBA00001946"/>
    </source>
</evidence>
<feature type="domain" description="Terpene synthase N-terminal" evidence="7">
    <location>
        <begin position="171"/>
        <end position="231"/>
    </location>
</feature>
<evidence type="ECO:0000313" key="10">
    <source>
        <dbReference type="Proteomes" id="UP000743370"/>
    </source>
</evidence>
<dbReference type="FunFam" id="1.10.600.10:FF:000007">
    <property type="entry name" value="Isoprene synthase, chloroplastic"/>
    <property type="match status" value="1"/>
</dbReference>
<gene>
    <name evidence="9" type="ORF">HKW66_Vig0144720</name>
</gene>
<evidence type="ECO:0000256" key="2">
    <source>
        <dbReference type="ARBA" id="ARBA00022723"/>
    </source>
</evidence>
<feature type="transmembrane region" description="Helical" evidence="6">
    <location>
        <begin position="56"/>
        <end position="77"/>
    </location>
</feature>
<dbReference type="InterPro" id="IPR044814">
    <property type="entry name" value="Terpene_cyclase_plant_C1"/>
</dbReference>
<dbReference type="SFLD" id="SFLDG01019">
    <property type="entry name" value="Terpene_Cyclase_Like_1_C_Termi"/>
    <property type="match status" value="1"/>
</dbReference>
<organism evidence="9 10">
    <name type="scientific">Phaseolus angularis</name>
    <name type="common">Azuki bean</name>
    <name type="synonym">Vigna angularis</name>
    <dbReference type="NCBI Taxonomy" id="3914"/>
    <lineage>
        <taxon>Eukaryota</taxon>
        <taxon>Viridiplantae</taxon>
        <taxon>Streptophyta</taxon>
        <taxon>Embryophyta</taxon>
        <taxon>Tracheophyta</taxon>
        <taxon>Spermatophyta</taxon>
        <taxon>Magnoliopsida</taxon>
        <taxon>eudicotyledons</taxon>
        <taxon>Gunneridae</taxon>
        <taxon>Pentapetalae</taxon>
        <taxon>rosids</taxon>
        <taxon>fabids</taxon>
        <taxon>Fabales</taxon>
        <taxon>Fabaceae</taxon>
        <taxon>Papilionoideae</taxon>
        <taxon>50 kb inversion clade</taxon>
        <taxon>NPAAA clade</taxon>
        <taxon>indigoferoid/millettioid clade</taxon>
        <taxon>Phaseoleae</taxon>
        <taxon>Vigna</taxon>
    </lineage>
</organism>
<dbReference type="InterPro" id="IPR034741">
    <property type="entry name" value="Terpene_cyclase-like_1_C"/>
</dbReference>
<sequence>MAMVSPPPPLPPPPPDPSKPPHSRPRWNPVVAILYALSLKPAAFFVAWFSVIFAQLLLSASSSLLAAFNSSVAIALLENPSIVVALERLLFACLPVSAAAPPLAGQHRWELYGLILHMVKSFKVLHGGALALVAEALASIVRICCKVMQYPISLCVLIYFDVDMKVLRLFDIFERFREENGNFKESLVSDAKGMLSLYEASFLGYEGEKILDEAIVFSRFHLRVSLNEGKSSNMLLENKSIMHWSFHSITESKGWKLDGILNLMPKEQTQIDCCLKQQNLISILWWREMGLASKLSFSRDRLMECFFWTVGMVFEPQFSDLRKGLTKVTSLITTIDDVYDVYGTLDELELFTAALDVKAVQVLPDYMKICFLALYNTVNEFAYDALRNMDKIFYPTSPKQCWSDMLKAFPQEAKWSRDRHLPRFEDYINNAWVSVSGVVILTHAYFLLNQSITKEALQSLHNYHSLLQKPSLIFRLCNDLGTSKAELERGEAASSIVCFMRESGASEEGAYKHIHTLLDETWKKMNKDRVSQSPFPKAFVETAMNLGRISRCTYQYGDGHGAPDSTAKNRIRSLIIEPVRRHFNKSTWPPLRPTSFQSVATLATDQSKTVDDITHVRSVVILRGNSISPSSAAHTENHRDTMDLTLVPLTPP</sequence>
<keyword evidence="6" id="KW-0812">Transmembrane</keyword>